<name>A0A0A9AD37_ARUDO</name>
<reference evidence="1" key="1">
    <citation type="submission" date="2014-09" db="EMBL/GenBank/DDBJ databases">
        <authorList>
            <person name="Magalhaes I.L.F."/>
            <person name="Oliveira U."/>
            <person name="Santos F.R."/>
            <person name="Vidigal T.H.D.A."/>
            <person name="Brescovit A.D."/>
            <person name="Santos A.J."/>
        </authorList>
    </citation>
    <scope>NUCLEOTIDE SEQUENCE</scope>
    <source>
        <tissue evidence="1">Shoot tissue taken approximately 20 cm above the soil surface</tissue>
    </source>
</reference>
<reference evidence="1" key="2">
    <citation type="journal article" date="2015" name="Data Brief">
        <title>Shoot transcriptome of the giant reed, Arundo donax.</title>
        <authorList>
            <person name="Barrero R.A."/>
            <person name="Guerrero F.D."/>
            <person name="Moolhuijzen P."/>
            <person name="Goolsby J.A."/>
            <person name="Tidwell J."/>
            <person name="Bellgard S.E."/>
            <person name="Bellgard M.I."/>
        </authorList>
    </citation>
    <scope>NUCLEOTIDE SEQUENCE</scope>
    <source>
        <tissue evidence="1">Shoot tissue taken approximately 20 cm above the soil surface</tissue>
    </source>
</reference>
<dbReference type="EMBL" id="GBRH01251010">
    <property type="protein sequence ID" value="JAD46885.1"/>
    <property type="molecule type" value="Transcribed_RNA"/>
</dbReference>
<organism evidence="1">
    <name type="scientific">Arundo donax</name>
    <name type="common">Giant reed</name>
    <name type="synonym">Donax arundinaceus</name>
    <dbReference type="NCBI Taxonomy" id="35708"/>
    <lineage>
        <taxon>Eukaryota</taxon>
        <taxon>Viridiplantae</taxon>
        <taxon>Streptophyta</taxon>
        <taxon>Embryophyta</taxon>
        <taxon>Tracheophyta</taxon>
        <taxon>Spermatophyta</taxon>
        <taxon>Magnoliopsida</taxon>
        <taxon>Liliopsida</taxon>
        <taxon>Poales</taxon>
        <taxon>Poaceae</taxon>
        <taxon>PACMAD clade</taxon>
        <taxon>Arundinoideae</taxon>
        <taxon>Arundineae</taxon>
        <taxon>Arundo</taxon>
    </lineage>
</organism>
<sequence length="55" mass="6339">MDIRLIYEQQQTILFSDFFFTFVAVIVTPRCNNSDNTTAEILQQISSASPEQTYC</sequence>
<proteinExistence type="predicted"/>
<dbReference type="AlphaFoldDB" id="A0A0A9AD37"/>
<protein>
    <submittedName>
        <fullName evidence="1">Uncharacterized protein</fullName>
    </submittedName>
</protein>
<accession>A0A0A9AD37</accession>
<evidence type="ECO:0000313" key="1">
    <source>
        <dbReference type="EMBL" id="JAD46885.1"/>
    </source>
</evidence>